<keyword evidence="3" id="KW-0808">Transferase</keyword>
<evidence type="ECO:0000256" key="1">
    <source>
        <dbReference type="ARBA" id="ARBA00006464"/>
    </source>
</evidence>
<dbReference type="PANTHER" id="PTHR30576">
    <property type="entry name" value="COLANIC BIOSYNTHESIS UDP-GLUCOSE LIPID CARRIER TRANSFERASE"/>
    <property type="match status" value="1"/>
</dbReference>
<comment type="similarity">
    <text evidence="1">Belongs to the bacterial sugar transferase family.</text>
</comment>
<dbReference type="Proteomes" id="UP000249547">
    <property type="component" value="Unassembled WGS sequence"/>
</dbReference>
<reference evidence="3 4" key="1">
    <citation type="submission" date="2018-06" db="EMBL/GenBank/DDBJ databases">
        <title>Genomic Encyclopedia of Archaeal and Bacterial Type Strains, Phase II (KMG-II): from individual species to whole genera.</title>
        <authorList>
            <person name="Goeker M."/>
        </authorList>
    </citation>
    <scope>NUCLEOTIDE SEQUENCE [LARGE SCALE GENOMIC DNA]</scope>
    <source>
        <strain evidence="3 4">DSM 23857</strain>
    </source>
</reference>
<keyword evidence="4" id="KW-1185">Reference proteome</keyword>
<dbReference type="AlphaFoldDB" id="A0A327QZ49"/>
<proteinExistence type="inferred from homology"/>
<evidence type="ECO:0000259" key="2">
    <source>
        <dbReference type="Pfam" id="PF02397"/>
    </source>
</evidence>
<dbReference type="RefSeq" id="WP_245952615.1">
    <property type="nucleotide sequence ID" value="NZ_QLLL01000003.1"/>
</dbReference>
<dbReference type="EMBL" id="QLLL01000003">
    <property type="protein sequence ID" value="RAJ06947.1"/>
    <property type="molecule type" value="Genomic_DNA"/>
</dbReference>
<sequence>MIFDKPLHLPGQKRKPLTTVISLPSDSLMRFAMFIGHSFPQSHLYLTQDEEMVTATAIPVAKKILKERLNNNVTPTFIICNMEGGESLLPGLLELLQDHKHYRKIPFFVYAESLDTVQKETLSKLGGIDDIITAKTTPEEFSTKLQFARKFRLLSAKTQMEEKQQKRMLTKQKVDYVLKRGFDITASGLILLALSPVFLVIAAAIKIDSRGPIFYISKRAGNRYKVFNFYKFRTMVADADKRVKDLSHLNQYDVNNANGGPVFFKLSNDPRVTKLGAFLRNSSIDELPQLLNVLLGDMSLVGNRPLPLYEAASLTTDNYAGRFLAPAGITGLWQIKKRGQKEMSVDERINLDKDYAEKTSFLYDMWILTNTPKALIQKDNV</sequence>
<feature type="domain" description="Bacterial sugar transferase" evidence="2">
    <location>
        <begin position="179"/>
        <end position="376"/>
    </location>
</feature>
<dbReference type="Pfam" id="PF02397">
    <property type="entry name" value="Bac_transf"/>
    <property type="match status" value="1"/>
</dbReference>
<dbReference type="PANTHER" id="PTHR30576:SF0">
    <property type="entry name" value="UNDECAPRENYL-PHOSPHATE N-ACETYLGALACTOSAMINYL 1-PHOSPHATE TRANSFERASE-RELATED"/>
    <property type="match status" value="1"/>
</dbReference>
<organism evidence="3 4">
    <name type="scientific">Chitinophaga skermanii</name>
    <dbReference type="NCBI Taxonomy" id="331697"/>
    <lineage>
        <taxon>Bacteria</taxon>
        <taxon>Pseudomonadati</taxon>
        <taxon>Bacteroidota</taxon>
        <taxon>Chitinophagia</taxon>
        <taxon>Chitinophagales</taxon>
        <taxon>Chitinophagaceae</taxon>
        <taxon>Chitinophaga</taxon>
    </lineage>
</organism>
<name>A0A327QZ49_9BACT</name>
<dbReference type="InterPro" id="IPR003362">
    <property type="entry name" value="Bact_transf"/>
</dbReference>
<gene>
    <name evidence="3" type="ORF">LX64_02075</name>
</gene>
<dbReference type="GO" id="GO:0016780">
    <property type="term" value="F:phosphotransferase activity, for other substituted phosphate groups"/>
    <property type="evidence" value="ECO:0007669"/>
    <property type="project" value="TreeGrafter"/>
</dbReference>
<comment type="caution">
    <text evidence="3">The sequence shown here is derived from an EMBL/GenBank/DDBJ whole genome shotgun (WGS) entry which is preliminary data.</text>
</comment>
<accession>A0A327QZ49</accession>
<evidence type="ECO:0000313" key="4">
    <source>
        <dbReference type="Proteomes" id="UP000249547"/>
    </source>
</evidence>
<evidence type="ECO:0000313" key="3">
    <source>
        <dbReference type="EMBL" id="RAJ06947.1"/>
    </source>
</evidence>
<protein>
    <submittedName>
        <fullName evidence="3">Lipopolysaccharide/colanic/teichoic acid biosynthesis glycosyltransferase</fullName>
    </submittedName>
</protein>